<keyword evidence="2" id="KW-0547">Nucleotide-binding</keyword>
<dbReference type="PROSITE" id="PS51194">
    <property type="entry name" value="HELICASE_CTER"/>
    <property type="match status" value="1"/>
</dbReference>
<dbReference type="InterPro" id="IPR027417">
    <property type="entry name" value="P-loop_NTPase"/>
</dbReference>
<feature type="domain" description="Helicase C-terminal" evidence="7">
    <location>
        <begin position="249"/>
        <end position="411"/>
    </location>
</feature>
<evidence type="ECO:0000256" key="3">
    <source>
        <dbReference type="ARBA" id="ARBA00022801"/>
    </source>
</evidence>
<dbReference type="GO" id="GO:0003724">
    <property type="term" value="F:RNA helicase activity"/>
    <property type="evidence" value="ECO:0007669"/>
    <property type="project" value="UniProtKB-EC"/>
</dbReference>
<proteinExistence type="predicted"/>
<dbReference type="InterPro" id="IPR001650">
    <property type="entry name" value="Helicase_C-like"/>
</dbReference>
<dbReference type="Gene3D" id="3.40.50.300">
    <property type="entry name" value="P-loop containing nucleotide triphosphate hydrolases"/>
    <property type="match status" value="2"/>
</dbReference>
<dbReference type="SUPFAM" id="SSF52540">
    <property type="entry name" value="P-loop containing nucleoside triphosphate hydrolases"/>
    <property type="match status" value="1"/>
</dbReference>
<accession>A0A8J8NRS2</accession>
<reference evidence="8" key="1">
    <citation type="submission" date="2019-06" db="EMBL/GenBank/DDBJ databases">
        <authorList>
            <person name="Zheng W."/>
        </authorList>
    </citation>
    <scope>NUCLEOTIDE SEQUENCE</scope>
    <source>
        <strain evidence="8">QDHG01</strain>
    </source>
</reference>
<keyword evidence="9" id="KW-1185">Reference proteome</keyword>
<dbReference type="PROSITE" id="PS51192">
    <property type="entry name" value="HELICASE_ATP_BIND_1"/>
    <property type="match status" value="1"/>
</dbReference>
<keyword evidence="4" id="KW-0347">Helicase</keyword>
<evidence type="ECO:0000259" key="6">
    <source>
        <dbReference type="PROSITE" id="PS51192"/>
    </source>
</evidence>
<evidence type="ECO:0000256" key="1">
    <source>
        <dbReference type="ARBA" id="ARBA00012552"/>
    </source>
</evidence>
<keyword evidence="5" id="KW-0067">ATP-binding</keyword>
<comment type="caution">
    <text evidence="8">The sequence shown here is derived from an EMBL/GenBank/DDBJ whole genome shotgun (WGS) entry which is preliminary data.</text>
</comment>
<dbReference type="InterPro" id="IPR014001">
    <property type="entry name" value="Helicase_ATP-bd"/>
</dbReference>
<dbReference type="Proteomes" id="UP000785679">
    <property type="component" value="Unassembled WGS sequence"/>
</dbReference>
<evidence type="ECO:0000313" key="9">
    <source>
        <dbReference type="Proteomes" id="UP000785679"/>
    </source>
</evidence>
<dbReference type="CDD" id="cd00268">
    <property type="entry name" value="DEADc"/>
    <property type="match status" value="1"/>
</dbReference>
<dbReference type="AlphaFoldDB" id="A0A8J8NRS2"/>
<keyword evidence="3" id="KW-0378">Hydrolase</keyword>
<evidence type="ECO:0000256" key="5">
    <source>
        <dbReference type="ARBA" id="ARBA00022840"/>
    </source>
</evidence>
<dbReference type="PANTHER" id="PTHR47958">
    <property type="entry name" value="ATP-DEPENDENT RNA HELICASE DBP3"/>
    <property type="match status" value="1"/>
</dbReference>
<dbReference type="EC" id="3.6.4.13" evidence="1"/>
<dbReference type="GO" id="GO:0005524">
    <property type="term" value="F:ATP binding"/>
    <property type="evidence" value="ECO:0007669"/>
    <property type="project" value="UniProtKB-KW"/>
</dbReference>
<evidence type="ECO:0000259" key="7">
    <source>
        <dbReference type="PROSITE" id="PS51194"/>
    </source>
</evidence>
<dbReference type="SMART" id="SM00487">
    <property type="entry name" value="DEXDc"/>
    <property type="match status" value="1"/>
</dbReference>
<name>A0A8J8NRS2_HALGN</name>
<dbReference type="Pfam" id="PF00270">
    <property type="entry name" value="DEAD"/>
    <property type="match status" value="1"/>
</dbReference>
<dbReference type="SMART" id="SM00490">
    <property type="entry name" value="HELICc"/>
    <property type="match status" value="1"/>
</dbReference>
<dbReference type="Pfam" id="PF00271">
    <property type="entry name" value="Helicase_C"/>
    <property type="match status" value="1"/>
</dbReference>
<dbReference type="OrthoDB" id="312382at2759"/>
<dbReference type="GO" id="GO:0003676">
    <property type="term" value="F:nucleic acid binding"/>
    <property type="evidence" value="ECO:0007669"/>
    <property type="project" value="InterPro"/>
</dbReference>
<gene>
    <name evidence="8" type="ORF">FGO68_gene7576</name>
</gene>
<evidence type="ECO:0000256" key="4">
    <source>
        <dbReference type="ARBA" id="ARBA00022806"/>
    </source>
</evidence>
<dbReference type="EMBL" id="RRYP01009335">
    <property type="protein sequence ID" value="TNV79134.1"/>
    <property type="molecule type" value="Genomic_DNA"/>
</dbReference>
<dbReference type="GO" id="GO:0016787">
    <property type="term" value="F:hydrolase activity"/>
    <property type="evidence" value="ECO:0007669"/>
    <property type="project" value="UniProtKB-KW"/>
</dbReference>
<dbReference type="InterPro" id="IPR011545">
    <property type="entry name" value="DEAD/DEAH_box_helicase_dom"/>
</dbReference>
<organism evidence="8 9">
    <name type="scientific">Halteria grandinella</name>
    <dbReference type="NCBI Taxonomy" id="5974"/>
    <lineage>
        <taxon>Eukaryota</taxon>
        <taxon>Sar</taxon>
        <taxon>Alveolata</taxon>
        <taxon>Ciliophora</taxon>
        <taxon>Intramacronucleata</taxon>
        <taxon>Spirotrichea</taxon>
        <taxon>Stichotrichia</taxon>
        <taxon>Sporadotrichida</taxon>
        <taxon>Halteriidae</taxon>
        <taxon>Halteria</taxon>
    </lineage>
</organism>
<evidence type="ECO:0000313" key="8">
    <source>
        <dbReference type="EMBL" id="TNV79134.1"/>
    </source>
</evidence>
<protein>
    <recommendedName>
        <fullName evidence="1">RNA helicase</fullName>
        <ecNumber evidence="1">3.6.4.13</ecNumber>
    </recommendedName>
</protein>
<feature type="domain" description="Helicase ATP-binding" evidence="6">
    <location>
        <begin position="52"/>
        <end position="220"/>
    </location>
</feature>
<evidence type="ECO:0000256" key="2">
    <source>
        <dbReference type="ARBA" id="ARBA00022741"/>
    </source>
</evidence>
<dbReference type="InterPro" id="IPR044742">
    <property type="entry name" value="DEAD/DEAH_RhlB"/>
</dbReference>
<sequence>MLTQTKKNIDLDLTHKKTWEEIGVWPQIIKNVTSEPLLYSKPSKIQAYSIPIVNADRGANCIFQSMNGSGKTAAFGIPAIMAVDPKISDTQVLIVANSRELIRQTFQNLQLYARDTGVTVSIGESGKVQPTHIVVASPGFFKKNMEGRGSSLNLEPVRLVCFDEVDELFNNQSTQEQIGHIFSNGFEKLKKQPQFILFSATISEDTLKNIQRYINKPIPTAYQVKKEAIKLKNVKQFKIKANEQQKRKFLDRFYGELGATQAMIFVNAKNTAEFLQDLLTNKMGRTACILTGNLRDDERDRIIDHFRQGSFPALISTNVLARGIDVPAVDIVINYDIPQLSDCGFRSPDCANYLHRIGRTGRFGTDGIALTFYNPEMTREIDETHFINTIEKEWETEIVELESFDQFKDIFKQMRPMLFA</sequence>
<dbReference type="CDD" id="cd18787">
    <property type="entry name" value="SF2_C_DEAD"/>
    <property type="match status" value="1"/>
</dbReference>